<keyword evidence="4" id="KW-0496">Mitochondrion</keyword>
<reference evidence="7" key="1">
    <citation type="submission" date="2019-03" db="EMBL/GenBank/DDBJ databases">
        <title>Snf2 controls pulcherriminic acid biosynthesis and connects pigmentation and antifungal activity of the yeast Metschnikowia pulcherrima.</title>
        <authorList>
            <person name="Gore-Lloyd D."/>
            <person name="Sumann I."/>
            <person name="Brachmann A.O."/>
            <person name="Schneeberger K."/>
            <person name="Ortiz-Merino R.A."/>
            <person name="Moreno-Beltran M."/>
            <person name="Schlaefli M."/>
            <person name="Kirner P."/>
            <person name="Santos Kron A."/>
            <person name="Wolfe K.H."/>
            <person name="Piel J."/>
            <person name="Ahrens C.H."/>
            <person name="Henk D."/>
            <person name="Freimoser F.M."/>
        </authorList>
    </citation>
    <scope>NUCLEOTIDE SEQUENCE [LARGE SCALE GENOMIC DNA]</scope>
    <source>
        <strain evidence="7">APC 1.2</strain>
    </source>
</reference>
<evidence type="ECO:0000313" key="6">
    <source>
        <dbReference type="EMBL" id="QBM87460.1"/>
    </source>
</evidence>
<dbReference type="InterPro" id="IPR011419">
    <property type="entry name" value="ATP12_ATP_synth-F1-assembly"/>
</dbReference>
<dbReference type="Gene3D" id="3.30.2180.10">
    <property type="entry name" value="ATP12-like"/>
    <property type="match status" value="1"/>
</dbReference>
<name>A0A4P6XJU5_9ASCO</name>
<dbReference type="SUPFAM" id="SSF160909">
    <property type="entry name" value="ATP12-like"/>
    <property type="match status" value="1"/>
</dbReference>
<dbReference type="EMBL" id="CP034457">
    <property type="protein sequence ID" value="QBM87460.1"/>
    <property type="molecule type" value="Genomic_DNA"/>
</dbReference>
<keyword evidence="7" id="KW-1185">Reference proteome</keyword>
<dbReference type="AlphaFoldDB" id="A0A4P6XJU5"/>
<dbReference type="PANTHER" id="PTHR21013:SF10">
    <property type="entry name" value="ATP SYNTHASE MITOCHONDRIAL F1 COMPLEX ASSEMBLY FACTOR 2"/>
    <property type="match status" value="1"/>
</dbReference>
<evidence type="ECO:0000256" key="5">
    <source>
        <dbReference type="ARBA" id="ARBA00023186"/>
    </source>
</evidence>
<dbReference type="STRING" id="2163413.A0A4P6XJU5"/>
<dbReference type="Gene3D" id="1.10.3580.10">
    <property type="entry name" value="ATP12 ATPase"/>
    <property type="match status" value="1"/>
</dbReference>
<evidence type="ECO:0000313" key="7">
    <source>
        <dbReference type="Proteomes" id="UP000292447"/>
    </source>
</evidence>
<protein>
    <submittedName>
        <fullName evidence="6">ATP synthase F1 complex assembly factor 2</fullName>
    </submittedName>
</protein>
<dbReference type="GO" id="GO:0033615">
    <property type="term" value="P:mitochondrial proton-transporting ATP synthase complex assembly"/>
    <property type="evidence" value="ECO:0007669"/>
    <property type="project" value="TreeGrafter"/>
</dbReference>
<accession>A0A4P6XJU5</accession>
<dbReference type="PANTHER" id="PTHR21013">
    <property type="entry name" value="ATP SYNTHASE MITOCHONDRIAL F1 COMPLEX ASSEMBLY FACTOR 2/ATP12 PROTEIN, MITOCHONDRIAL PRECURSOR"/>
    <property type="match status" value="1"/>
</dbReference>
<evidence type="ECO:0000256" key="4">
    <source>
        <dbReference type="ARBA" id="ARBA00023128"/>
    </source>
</evidence>
<comment type="similarity">
    <text evidence="2">Belongs to the ATP12 family.</text>
</comment>
<dbReference type="Proteomes" id="UP000292447">
    <property type="component" value="Chromosome II"/>
</dbReference>
<dbReference type="Pfam" id="PF07542">
    <property type="entry name" value="ATP12"/>
    <property type="match status" value="1"/>
</dbReference>
<dbReference type="InterPro" id="IPR042272">
    <property type="entry name" value="ATP12_ATP_synth-F1-assembly_N"/>
</dbReference>
<evidence type="ECO:0000256" key="2">
    <source>
        <dbReference type="ARBA" id="ARBA00008231"/>
    </source>
</evidence>
<evidence type="ECO:0000256" key="3">
    <source>
        <dbReference type="ARBA" id="ARBA00022946"/>
    </source>
</evidence>
<proteinExistence type="inferred from homology"/>
<evidence type="ECO:0000256" key="1">
    <source>
        <dbReference type="ARBA" id="ARBA00004173"/>
    </source>
</evidence>
<dbReference type="GO" id="GO:0005739">
    <property type="term" value="C:mitochondrion"/>
    <property type="evidence" value="ECO:0007669"/>
    <property type="project" value="UniProtKB-SubCell"/>
</dbReference>
<organism evidence="6 7">
    <name type="scientific">Metschnikowia aff. pulcherrima</name>
    <dbReference type="NCBI Taxonomy" id="2163413"/>
    <lineage>
        <taxon>Eukaryota</taxon>
        <taxon>Fungi</taxon>
        <taxon>Dikarya</taxon>
        <taxon>Ascomycota</taxon>
        <taxon>Saccharomycotina</taxon>
        <taxon>Pichiomycetes</taxon>
        <taxon>Metschnikowiaceae</taxon>
        <taxon>Metschnikowia</taxon>
    </lineage>
</organism>
<keyword evidence="3" id="KW-0809">Transit peptide</keyword>
<keyword evidence="5" id="KW-0143">Chaperone</keyword>
<sequence>MLKLGLRNTAILARTCRLGYATSASSAFPSPQTPVGGDTNNVKSETNRLEKTLSKFWNDVSARHNPEKSAYEICLDDKPLKTPLGNRLAIPEQKRQLAHLVSHEWDSLADLKIKPNSLPLTSMVSRAVDLDHVHNAESVDLNLVLKIGDLQDIKLNMLRYLDTDTCLIFTTHDDNEGRLRQRQDELYLPLISEYESFFTAFAVKNGLLAPTESVKLQFLDCETDGLRGNTQSIATQTIVLKWLDQLPIYDLVALEKAILSSKSFLCGATVLRSNATDPCTVPDLYQVNKTAPDLYFRKSVDEIVELGNLETIFQTAEWGEVEDTHDVDKADWLRNLSSAALVCR</sequence>
<comment type="subcellular location">
    <subcellularLocation>
        <location evidence="1">Mitochondrion</location>
    </subcellularLocation>
</comment>
<gene>
    <name evidence="6" type="primary">MPUL0B06620</name>
    <name evidence="6" type="ORF">METSCH_B06620</name>
</gene>
<dbReference type="InterPro" id="IPR023335">
    <property type="entry name" value="ATP12_ortho_dom_sf"/>
</dbReference>